<dbReference type="Proteomes" id="UP000219688">
    <property type="component" value="Unassembled WGS sequence"/>
</dbReference>
<evidence type="ECO:0000256" key="1">
    <source>
        <dbReference type="ARBA" id="ARBA00004834"/>
    </source>
</evidence>
<keyword evidence="7" id="KW-0732">Signal</keyword>
<dbReference type="SUPFAM" id="SSF49899">
    <property type="entry name" value="Concanavalin A-like lectins/glucanases"/>
    <property type="match status" value="1"/>
</dbReference>
<feature type="site" description="Important for catalytic activity, responsible for pKa modulation of the active site Glu and correct orientation of both the proton donor and substrate" evidence="6">
    <location>
        <position position="179"/>
    </location>
</feature>
<dbReference type="InterPro" id="IPR006710">
    <property type="entry name" value="Glyco_hydro_43"/>
</dbReference>
<dbReference type="Gene3D" id="2.115.10.20">
    <property type="entry name" value="Glycosyl hydrolase domain, family 43"/>
    <property type="match status" value="1"/>
</dbReference>
<evidence type="ECO:0000256" key="3">
    <source>
        <dbReference type="ARBA" id="ARBA00022801"/>
    </source>
</evidence>
<gene>
    <name evidence="8" type="ORF">SAMN05421879_102195</name>
</gene>
<dbReference type="AlphaFoldDB" id="A0A285VIZ3"/>
<evidence type="ECO:0000313" key="8">
    <source>
        <dbReference type="EMBL" id="SOC53837.1"/>
    </source>
</evidence>
<comment type="similarity">
    <text evidence="2">Belongs to the glycosyl hydrolase 43 family.</text>
</comment>
<comment type="pathway">
    <text evidence="1">Glycan metabolism; L-arabinan degradation.</text>
</comment>
<feature type="signal peptide" evidence="7">
    <location>
        <begin position="1"/>
        <end position="31"/>
    </location>
</feature>
<dbReference type="GO" id="GO:0005975">
    <property type="term" value="P:carbohydrate metabolic process"/>
    <property type="evidence" value="ECO:0007669"/>
    <property type="project" value="InterPro"/>
</dbReference>
<keyword evidence="4" id="KW-0326">Glycosidase</keyword>
<dbReference type="CDD" id="cd18616">
    <property type="entry name" value="GH43_ABN-like"/>
    <property type="match status" value="1"/>
</dbReference>
<dbReference type="InterPro" id="IPR013320">
    <property type="entry name" value="ConA-like_dom_sf"/>
</dbReference>
<dbReference type="InterPro" id="IPR050727">
    <property type="entry name" value="GH43_arabinanases"/>
</dbReference>
<dbReference type="InterPro" id="IPR023296">
    <property type="entry name" value="Glyco_hydro_beta-prop_sf"/>
</dbReference>
<evidence type="ECO:0000313" key="9">
    <source>
        <dbReference type="Proteomes" id="UP000219688"/>
    </source>
</evidence>
<dbReference type="PANTHER" id="PTHR43301:SF3">
    <property type="entry name" value="ARABINAN ENDO-1,5-ALPHA-L-ARABINOSIDASE A-RELATED"/>
    <property type="match status" value="1"/>
</dbReference>
<evidence type="ECO:0000256" key="2">
    <source>
        <dbReference type="ARBA" id="ARBA00009865"/>
    </source>
</evidence>
<evidence type="ECO:0000256" key="6">
    <source>
        <dbReference type="PIRSR" id="PIRSR606710-2"/>
    </source>
</evidence>
<dbReference type="RefSeq" id="WP_097187235.1">
    <property type="nucleotide sequence ID" value="NZ_OBQK01000002.1"/>
</dbReference>
<sequence>MSRTRTLRPTVSVLAALALGGAVLSPLSSTADEHGTYTNPVSESFADTYADPAVIQGKDGWWYAYATADPLRAGDAPGIGHVSRTKDWSSWEYLGTLFTDENRPSWAEPTAGLWAPDVRYVDGRYVLYFTVTDTTLNPGGDSAIGVATSDSPAGPWVPADEPIVAPRSDGGGGFFWTFDPAGFTSTDGRQWLYYGSYFGGVHVVEVSSDGLTPVGEPTQVTAWDRYEGTYVVEHDGWYYLMASSANCCAGPATGYSVFAGRSRSPQGPFLDADGLDLNASVTGGTTVLTQNGENDWIGAGHHAVFTDAQGRDFIAYHAIDEDEPWLNEPFGINRRPMLVDRLDWVDGWPRTRAGYGPSDSPQPLPVTSSLLPGDPAQPATAFTGMTPGSDPQAGVTGVVDGTATSTAPAPAEEARVRLDVRADEVVSVTLGASPKQVRVTYDGPAGELRTEVVMGRRKVVRSDTASLPEGDGWRSLSLEVVGRGVEAQVSASDLNDPMAVAATSFPGFSLAAAPVVVGGDGASVDNLTVQTVHHETAALAPVPEPGEVLFHESFDGTLDESWSWVRPDDGIQVAGGDLVWPLRSVDLVGGTNSGALLLRDMPENDWILETSLTLDLGEETVRNYQQAGIVVHETDDDFARLGSVAIWNTRTVEYGREVAVAPGDPRTIFAGAIIGAPAPTMQMRIAHSTNADGEHVYQAGISRDGESWVWGAAWTFPADADPRVGLYAGGGAEPPVEARFHEVTVYETAP</sequence>
<reference evidence="9" key="1">
    <citation type="submission" date="2017-08" db="EMBL/GenBank/DDBJ databases">
        <authorList>
            <person name="Varghese N."/>
            <person name="Submissions S."/>
        </authorList>
    </citation>
    <scope>NUCLEOTIDE SEQUENCE [LARGE SCALE GENOMIC DNA]</scope>
    <source>
        <strain evidence="9">USBA17B2</strain>
    </source>
</reference>
<feature type="active site" description="Proton donor" evidence="5">
    <location>
        <position position="227"/>
    </location>
</feature>
<dbReference type="Gene3D" id="2.60.120.200">
    <property type="match status" value="1"/>
</dbReference>
<feature type="active site" description="Proton acceptor" evidence="5">
    <location>
        <position position="51"/>
    </location>
</feature>
<evidence type="ECO:0000256" key="4">
    <source>
        <dbReference type="ARBA" id="ARBA00023295"/>
    </source>
</evidence>
<dbReference type="SUPFAM" id="SSF75005">
    <property type="entry name" value="Arabinanase/levansucrase/invertase"/>
    <property type="match status" value="1"/>
</dbReference>
<keyword evidence="3 8" id="KW-0378">Hydrolase</keyword>
<evidence type="ECO:0000256" key="7">
    <source>
        <dbReference type="SAM" id="SignalP"/>
    </source>
</evidence>
<accession>A0A285VIZ3</accession>
<keyword evidence="9" id="KW-1185">Reference proteome</keyword>
<dbReference type="EMBL" id="OBQK01000002">
    <property type="protein sequence ID" value="SOC53837.1"/>
    <property type="molecule type" value="Genomic_DNA"/>
</dbReference>
<feature type="chain" id="PRO_5012222363" evidence="7">
    <location>
        <begin position="32"/>
        <end position="750"/>
    </location>
</feature>
<dbReference type="GO" id="GO:0004553">
    <property type="term" value="F:hydrolase activity, hydrolyzing O-glycosyl compounds"/>
    <property type="evidence" value="ECO:0007669"/>
    <property type="project" value="InterPro"/>
</dbReference>
<organism evidence="8 9">
    <name type="scientific">Ornithinimicrobium cerasi</name>
    <dbReference type="NCBI Taxonomy" id="2248773"/>
    <lineage>
        <taxon>Bacteria</taxon>
        <taxon>Bacillati</taxon>
        <taxon>Actinomycetota</taxon>
        <taxon>Actinomycetes</taxon>
        <taxon>Micrococcales</taxon>
        <taxon>Ornithinimicrobiaceae</taxon>
        <taxon>Ornithinimicrobium</taxon>
    </lineage>
</organism>
<dbReference type="Pfam" id="PF04616">
    <property type="entry name" value="Glyco_hydro_43"/>
    <property type="match status" value="1"/>
</dbReference>
<evidence type="ECO:0000256" key="5">
    <source>
        <dbReference type="PIRSR" id="PIRSR606710-1"/>
    </source>
</evidence>
<dbReference type="PANTHER" id="PTHR43301">
    <property type="entry name" value="ARABINAN ENDO-1,5-ALPHA-L-ARABINOSIDASE"/>
    <property type="match status" value="1"/>
</dbReference>
<proteinExistence type="inferred from homology"/>
<name>A0A285VIZ3_9MICO</name>
<protein>
    <submittedName>
        <fullName evidence="8">Glycosyl hydrolases family 43</fullName>
    </submittedName>
</protein>